<gene>
    <name evidence="2" type="ORF">EZS28_022525</name>
</gene>
<dbReference type="EMBL" id="SNRW01007043">
    <property type="protein sequence ID" value="KAA6381949.1"/>
    <property type="molecule type" value="Genomic_DNA"/>
</dbReference>
<feature type="compositionally biased region" description="Basic and acidic residues" evidence="1">
    <location>
        <begin position="72"/>
        <end position="84"/>
    </location>
</feature>
<sequence length="103" mass="11546">MYTLPIRSLPPNTLLVNGIGHLKNSESDNNKCQTEGGTFPNFEYASYSSYAVAYYACKCNPAGRARNQSIFDRPRDTITERRSLEVPTGDANNERTSRSQRGH</sequence>
<proteinExistence type="predicted"/>
<dbReference type="Proteomes" id="UP000324800">
    <property type="component" value="Unassembled WGS sequence"/>
</dbReference>
<organism evidence="2 3">
    <name type="scientific">Streblomastix strix</name>
    <dbReference type="NCBI Taxonomy" id="222440"/>
    <lineage>
        <taxon>Eukaryota</taxon>
        <taxon>Metamonada</taxon>
        <taxon>Preaxostyla</taxon>
        <taxon>Oxymonadida</taxon>
        <taxon>Streblomastigidae</taxon>
        <taxon>Streblomastix</taxon>
    </lineage>
</organism>
<evidence type="ECO:0000313" key="3">
    <source>
        <dbReference type="Proteomes" id="UP000324800"/>
    </source>
</evidence>
<accession>A0A5J4VHZ1</accession>
<comment type="caution">
    <text evidence="2">The sequence shown here is derived from an EMBL/GenBank/DDBJ whole genome shotgun (WGS) entry which is preliminary data.</text>
</comment>
<evidence type="ECO:0000313" key="2">
    <source>
        <dbReference type="EMBL" id="KAA6381949.1"/>
    </source>
</evidence>
<name>A0A5J4VHZ1_9EUKA</name>
<protein>
    <submittedName>
        <fullName evidence="2">Uncharacterized protein</fullName>
    </submittedName>
</protein>
<dbReference type="AlphaFoldDB" id="A0A5J4VHZ1"/>
<reference evidence="2 3" key="1">
    <citation type="submission" date="2019-03" db="EMBL/GenBank/DDBJ databases">
        <title>Single cell metagenomics reveals metabolic interactions within the superorganism composed of flagellate Streblomastix strix and complex community of Bacteroidetes bacteria on its surface.</title>
        <authorList>
            <person name="Treitli S.C."/>
            <person name="Kolisko M."/>
            <person name="Husnik F."/>
            <person name="Keeling P."/>
            <person name="Hampl V."/>
        </authorList>
    </citation>
    <scope>NUCLEOTIDE SEQUENCE [LARGE SCALE GENOMIC DNA]</scope>
    <source>
        <strain evidence="2">ST1C</strain>
    </source>
</reference>
<feature type="region of interest" description="Disordered" evidence="1">
    <location>
        <begin position="70"/>
        <end position="103"/>
    </location>
</feature>
<evidence type="ECO:0000256" key="1">
    <source>
        <dbReference type="SAM" id="MobiDB-lite"/>
    </source>
</evidence>